<organism evidence="2 3">
    <name type="scientific">Terriglobus roseus</name>
    <dbReference type="NCBI Taxonomy" id="392734"/>
    <lineage>
        <taxon>Bacteria</taxon>
        <taxon>Pseudomonadati</taxon>
        <taxon>Acidobacteriota</taxon>
        <taxon>Terriglobia</taxon>
        <taxon>Terriglobales</taxon>
        <taxon>Acidobacteriaceae</taxon>
        <taxon>Terriglobus</taxon>
    </lineage>
</organism>
<evidence type="ECO:0000256" key="1">
    <source>
        <dbReference type="SAM" id="Phobius"/>
    </source>
</evidence>
<proteinExistence type="predicted"/>
<keyword evidence="3" id="KW-1185">Reference proteome</keyword>
<keyword evidence="1" id="KW-1133">Transmembrane helix</keyword>
<protein>
    <submittedName>
        <fullName evidence="2">Uncharacterized protein</fullName>
    </submittedName>
</protein>
<sequence>MADTSASRPQIAPGYTGPRFLGAPVGDFSVFQTILLSLASGAVAFFAGTFLAIMSMLVMTMFGHKPDFSIAYRWVGAPLGIAVLVIAGVFLTSALVSRIRRSAQAPR</sequence>
<dbReference type="EMBL" id="LT629690">
    <property type="protein sequence ID" value="SDF88956.1"/>
    <property type="molecule type" value="Genomic_DNA"/>
</dbReference>
<feature type="transmembrane region" description="Helical" evidence="1">
    <location>
        <begin position="74"/>
        <end position="97"/>
    </location>
</feature>
<dbReference type="RefSeq" id="WP_156785193.1">
    <property type="nucleotide sequence ID" value="NZ_LT629690.1"/>
</dbReference>
<reference evidence="3" key="1">
    <citation type="submission" date="2016-10" db="EMBL/GenBank/DDBJ databases">
        <authorList>
            <person name="Varghese N."/>
            <person name="Submissions S."/>
        </authorList>
    </citation>
    <scope>NUCLEOTIDE SEQUENCE [LARGE SCALE GENOMIC DNA]</scope>
    <source>
        <strain evidence="3">GAS232</strain>
    </source>
</reference>
<accession>A0A1G7PRP3</accession>
<gene>
    <name evidence="2" type="ORF">SAMN05444167_3601</name>
</gene>
<dbReference type="AlphaFoldDB" id="A0A1G7PRP3"/>
<evidence type="ECO:0000313" key="3">
    <source>
        <dbReference type="Proteomes" id="UP000182427"/>
    </source>
</evidence>
<dbReference type="OrthoDB" id="123520at2"/>
<dbReference type="Proteomes" id="UP000182427">
    <property type="component" value="Chromosome I"/>
</dbReference>
<evidence type="ECO:0000313" key="2">
    <source>
        <dbReference type="EMBL" id="SDF88956.1"/>
    </source>
</evidence>
<keyword evidence="1" id="KW-0812">Transmembrane</keyword>
<feature type="transmembrane region" description="Helical" evidence="1">
    <location>
        <begin position="34"/>
        <end position="62"/>
    </location>
</feature>
<name>A0A1G7PRP3_9BACT</name>
<keyword evidence="1" id="KW-0472">Membrane</keyword>